<gene>
    <name evidence="10" type="ORF">HMPREF9698_00800</name>
</gene>
<feature type="transmembrane region" description="Helical" evidence="8">
    <location>
        <begin position="90"/>
        <end position="107"/>
    </location>
</feature>
<organism evidence="10 11">
    <name type="scientific">Alloiococcus otitis ATCC 51267</name>
    <dbReference type="NCBI Taxonomy" id="883081"/>
    <lineage>
        <taxon>Bacteria</taxon>
        <taxon>Bacillati</taxon>
        <taxon>Bacillota</taxon>
        <taxon>Bacilli</taxon>
        <taxon>Lactobacillales</taxon>
        <taxon>Carnobacteriaceae</taxon>
        <taxon>Alloiococcus</taxon>
    </lineage>
</organism>
<dbReference type="EMBL" id="AGXA01000017">
    <property type="protein sequence ID" value="EKU93683.1"/>
    <property type="molecule type" value="Genomic_DNA"/>
</dbReference>
<dbReference type="InterPro" id="IPR035906">
    <property type="entry name" value="MetI-like_sf"/>
</dbReference>
<keyword evidence="5" id="KW-0029">Amino-acid transport</keyword>
<feature type="domain" description="ABC transmembrane type-1" evidence="9">
    <location>
        <begin position="19"/>
        <end position="210"/>
    </location>
</feature>
<reference evidence="10 11" key="1">
    <citation type="submission" date="2012-09" db="EMBL/GenBank/DDBJ databases">
        <title>The Genome Sequence of Alloiococcus otitis ATCC 51267.</title>
        <authorList>
            <consortium name="The Broad Institute Genome Sequencing Platform"/>
            <person name="Earl A."/>
            <person name="Ward D."/>
            <person name="Feldgarden M."/>
            <person name="Gevers D."/>
            <person name="Huys G."/>
            <person name="Walker B."/>
            <person name="Young S.K."/>
            <person name="Zeng Q."/>
            <person name="Gargeya S."/>
            <person name="Fitzgerald M."/>
            <person name="Haas B."/>
            <person name="Abouelleil A."/>
            <person name="Alvarado L."/>
            <person name="Arachchi H.M."/>
            <person name="Berlin A.M."/>
            <person name="Chapman S.B."/>
            <person name="Goldberg J."/>
            <person name="Griggs A."/>
            <person name="Gujja S."/>
            <person name="Hansen M."/>
            <person name="Howarth C."/>
            <person name="Imamovic A."/>
            <person name="Larimer J."/>
            <person name="McCowen C."/>
            <person name="Montmayeur A."/>
            <person name="Murphy C."/>
            <person name="Neiman D."/>
            <person name="Pearson M."/>
            <person name="Priest M."/>
            <person name="Roberts A."/>
            <person name="Saif S."/>
            <person name="Shea T."/>
            <person name="Sisk P."/>
            <person name="Sykes S."/>
            <person name="Wortman J."/>
            <person name="Nusbaum C."/>
            <person name="Birren B."/>
        </authorList>
    </citation>
    <scope>NUCLEOTIDE SEQUENCE [LARGE SCALE GENOMIC DNA]</scope>
    <source>
        <strain evidence="10 11">ATCC 51267</strain>
    </source>
</reference>
<protein>
    <submittedName>
        <fullName evidence="10">His/Glu/Gln/Arg/opine family amino ABC transporter, permease, 3-TM region</fullName>
    </submittedName>
</protein>
<dbReference type="Gene3D" id="1.10.3720.10">
    <property type="entry name" value="MetI-like"/>
    <property type="match status" value="1"/>
</dbReference>
<sequence>MGFDFSYLLEVLPQLFYSARFTLYLTLVATLFGLIIGLILAVINYYEIKILDPLAKVYLFVIRSAPLIALLYFFYYGIAMYSDFVQNMNPLNAVSIVISMTAGGFMAESIRGALLSVEEGQKDAAYSLGMTDSQLMRRVIIPQATRIALPSLFNNVISITKMTSLSFVLGVVDVMGAARVEGSRTFAYFEIYAGVIIVYLVIVGLLSLFQRYIAKKSSQAY</sequence>
<evidence type="ECO:0000256" key="6">
    <source>
        <dbReference type="ARBA" id="ARBA00022989"/>
    </source>
</evidence>
<dbReference type="eggNOG" id="COG0765">
    <property type="taxonomic scope" value="Bacteria"/>
</dbReference>
<evidence type="ECO:0000256" key="8">
    <source>
        <dbReference type="RuleBase" id="RU363032"/>
    </source>
</evidence>
<dbReference type="InterPro" id="IPR043429">
    <property type="entry name" value="ArtM/GltK/GlnP/TcyL/YhdX-like"/>
</dbReference>
<accession>K9EAE7</accession>
<dbReference type="InterPro" id="IPR010065">
    <property type="entry name" value="AA_ABC_transptr_permease_3TM"/>
</dbReference>
<keyword evidence="11" id="KW-1185">Reference proteome</keyword>
<dbReference type="RefSeq" id="WP_003777608.1">
    <property type="nucleotide sequence ID" value="NZ_JH992958.1"/>
</dbReference>
<dbReference type="PROSITE" id="PS50928">
    <property type="entry name" value="ABC_TM1"/>
    <property type="match status" value="1"/>
</dbReference>
<dbReference type="SUPFAM" id="SSF161098">
    <property type="entry name" value="MetI-like"/>
    <property type="match status" value="1"/>
</dbReference>
<dbReference type="AlphaFoldDB" id="K9EAE7"/>
<comment type="similarity">
    <text evidence="8">Belongs to the binding-protein-dependent transport system permease family.</text>
</comment>
<keyword evidence="7 8" id="KW-0472">Membrane</keyword>
<dbReference type="NCBIfam" id="TIGR01726">
    <property type="entry name" value="HEQRo_perm_3TM"/>
    <property type="match status" value="1"/>
</dbReference>
<keyword evidence="6 8" id="KW-1133">Transmembrane helix</keyword>
<dbReference type="OrthoDB" id="9787841at2"/>
<dbReference type="PANTHER" id="PTHR30614">
    <property type="entry name" value="MEMBRANE COMPONENT OF AMINO ACID ABC TRANSPORTER"/>
    <property type="match status" value="1"/>
</dbReference>
<evidence type="ECO:0000259" key="9">
    <source>
        <dbReference type="PROSITE" id="PS50928"/>
    </source>
</evidence>
<keyword evidence="4 8" id="KW-0812">Transmembrane</keyword>
<name>K9EAE7_9LACT</name>
<feature type="transmembrane region" description="Helical" evidence="8">
    <location>
        <begin position="191"/>
        <end position="209"/>
    </location>
</feature>
<dbReference type="STRING" id="883081.HMPREF9698_00800"/>
<evidence type="ECO:0000256" key="4">
    <source>
        <dbReference type="ARBA" id="ARBA00022692"/>
    </source>
</evidence>
<evidence type="ECO:0000256" key="3">
    <source>
        <dbReference type="ARBA" id="ARBA00022475"/>
    </source>
</evidence>
<dbReference type="GO" id="GO:0022857">
    <property type="term" value="F:transmembrane transporter activity"/>
    <property type="evidence" value="ECO:0007669"/>
    <property type="project" value="InterPro"/>
</dbReference>
<dbReference type="GO" id="GO:0043190">
    <property type="term" value="C:ATP-binding cassette (ABC) transporter complex"/>
    <property type="evidence" value="ECO:0007669"/>
    <property type="project" value="InterPro"/>
</dbReference>
<evidence type="ECO:0000313" key="11">
    <source>
        <dbReference type="Proteomes" id="UP000009875"/>
    </source>
</evidence>
<dbReference type="GO" id="GO:0006865">
    <property type="term" value="P:amino acid transport"/>
    <property type="evidence" value="ECO:0007669"/>
    <property type="project" value="UniProtKB-KW"/>
</dbReference>
<feature type="transmembrane region" description="Helical" evidence="8">
    <location>
        <begin position="57"/>
        <end position="78"/>
    </location>
</feature>
<dbReference type="PATRIC" id="fig|883081.3.peg.797"/>
<comment type="subcellular location">
    <subcellularLocation>
        <location evidence="1 8">Cell membrane</location>
        <topology evidence="1 8">Multi-pass membrane protein</topology>
    </subcellularLocation>
</comment>
<feature type="transmembrane region" description="Helical" evidence="8">
    <location>
        <begin position="147"/>
        <end position="171"/>
    </location>
</feature>
<evidence type="ECO:0000256" key="1">
    <source>
        <dbReference type="ARBA" id="ARBA00004651"/>
    </source>
</evidence>
<evidence type="ECO:0000256" key="2">
    <source>
        <dbReference type="ARBA" id="ARBA00022448"/>
    </source>
</evidence>
<evidence type="ECO:0000313" key="10">
    <source>
        <dbReference type="EMBL" id="EKU93683.1"/>
    </source>
</evidence>
<evidence type="ECO:0000256" key="7">
    <source>
        <dbReference type="ARBA" id="ARBA00023136"/>
    </source>
</evidence>
<feature type="transmembrane region" description="Helical" evidence="8">
    <location>
        <begin position="21"/>
        <end position="45"/>
    </location>
</feature>
<dbReference type="InterPro" id="IPR000515">
    <property type="entry name" value="MetI-like"/>
</dbReference>
<dbReference type="Pfam" id="PF00528">
    <property type="entry name" value="BPD_transp_1"/>
    <property type="match status" value="1"/>
</dbReference>
<evidence type="ECO:0000256" key="5">
    <source>
        <dbReference type="ARBA" id="ARBA00022970"/>
    </source>
</evidence>
<dbReference type="Proteomes" id="UP000009875">
    <property type="component" value="Unassembled WGS sequence"/>
</dbReference>
<keyword evidence="2 8" id="KW-0813">Transport</keyword>
<keyword evidence="3" id="KW-1003">Cell membrane</keyword>
<comment type="caution">
    <text evidence="10">The sequence shown here is derived from an EMBL/GenBank/DDBJ whole genome shotgun (WGS) entry which is preliminary data.</text>
</comment>
<dbReference type="PANTHER" id="PTHR30614:SF0">
    <property type="entry name" value="L-CYSTINE TRANSPORT SYSTEM PERMEASE PROTEIN TCYL"/>
    <property type="match status" value="1"/>
</dbReference>
<dbReference type="HOGENOM" id="CLU_019602_1_4_9"/>
<dbReference type="CDD" id="cd06261">
    <property type="entry name" value="TM_PBP2"/>
    <property type="match status" value="1"/>
</dbReference>
<proteinExistence type="inferred from homology"/>